<comment type="caution">
    <text evidence="1">The sequence shown here is derived from an EMBL/GenBank/DDBJ whole genome shotgun (WGS) entry which is preliminary data.</text>
</comment>
<organism evidence="1 2">
    <name type="scientific">Pseudoalteromonas neustonica</name>
    <dbReference type="NCBI Taxonomy" id="1840331"/>
    <lineage>
        <taxon>Bacteria</taxon>
        <taxon>Pseudomonadati</taxon>
        <taxon>Pseudomonadota</taxon>
        <taxon>Gammaproteobacteria</taxon>
        <taxon>Alteromonadales</taxon>
        <taxon>Pseudoalteromonadaceae</taxon>
        <taxon>Pseudoalteromonas</taxon>
    </lineage>
</organism>
<accession>A0ABY3FGN1</accession>
<evidence type="ECO:0000313" key="2">
    <source>
        <dbReference type="Proteomes" id="UP000317938"/>
    </source>
</evidence>
<proteinExistence type="predicted"/>
<dbReference type="Proteomes" id="UP000317938">
    <property type="component" value="Unassembled WGS sequence"/>
</dbReference>
<gene>
    <name evidence="1" type="ORF">FQP85_05070</name>
</gene>
<name>A0ABY3FGN1_9GAMM</name>
<reference evidence="1 2" key="1">
    <citation type="submission" date="2019-07" db="EMBL/GenBank/DDBJ databases">
        <title>Diversity of Bacteria from Kongsfjorden, Arctic.</title>
        <authorList>
            <person name="Yu Y."/>
        </authorList>
    </citation>
    <scope>NUCLEOTIDE SEQUENCE [LARGE SCALE GENOMIC DNA]</scope>
    <source>
        <strain evidence="1 2">SM1927</strain>
    </source>
</reference>
<protein>
    <submittedName>
        <fullName evidence="1">Uncharacterized protein</fullName>
    </submittedName>
</protein>
<dbReference type="RefSeq" id="WP_145234836.1">
    <property type="nucleotide sequence ID" value="NZ_VNFF01000004.1"/>
</dbReference>
<sequence length="346" mass="40460">MILLEQLHTKLQYQAKLFAWLLEIPELIAEGVFARGVYNFANFSAAENALRLEYSKNHLHAIFEHDTLKFLFIGEVDDDELIDQLHEKIEVMSARILALNLIEKAELKLISAIYKSMGLLDESRFIVNTGAEFKLNWKPYFNTLIDTTEVLYADLLVHNRTFRLIASKYPLSRLSYDNISTYLSRRLKQNGSLHKATLGAERNKIEKHKNWLQSNLKSAFGDVLQNGGETPSFYNIQRKRYLIFGFMLLSEKARKVDEELSRLNLLVKNTKEFQKYIIKIEQQSLVFETHRISTSSANHEVLTDLQIEQKKILMSHTDASRDWFRFKGEHFSVGFRPTKVKERFKY</sequence>
<dbReference type="EMBL" id="VNFF01000004">
    <property type="protein sequence ID" value="TVU85025.1"/>
    <property type="molecule type" value="Genomic_DNA"/>
</dbReference>
<evidence type="ECO:0000313" key="1">
    <source>
        <dbReference type="EMBL" id="TVU85025.1"/>
    </source>
</evidence>
<keyword evidence="2" id="KW-1185">Reference proteome</keyword>